<evidence type="ECO:0000256" key="4">
    <source>
        <dbReference type="RuleBase" id="RU361282"/>
    </source>
</evidence>
<protein>
    <recommendedName>
        <fullName evidence="4">Flagellin</fullName>
    </recommendedName>
</protein>
<evidence type="ECO:0000256" key="2">
    <source>
        <dbReference type="ARBA" id="ARBA00010256"/>
    </source>
</evidence>
<reference evidence="6 7" key="1">
    <citation type="journal article" date="2019" name="Int. J. Syst. Evol. Microbiol.">
        <title>The Global Catalogue of Microorganisms (GCM) 10K type strain sequencing project: providing services to taxonomists for standard genome sequencing and annotation.</title>
        <authorList>
            <consortium name="The Broad Institute Genomics Platform"/>
            <consortium name="The Broad Institute Genome Sequencing Center for Infectious Disease"/>
            <person name="Wu L."/>
            <person name="Ma J."/>
        </authorList>
    </citation>
    <scope>NUCLEOTIDE SEQUENCE [LARGE SCALE GENOMIC DNA]</scope>
    <source>
        <strain evidence="6 7">CGMCC 1.12125</strain>
    </source>
</reference>
<dbReference type="InterPro" id="IPR013373">
    <property type="entry name" value="Flagellin/pilin_N_arc"/>
</dbReference>
<dbReference type="InterPro" id="IPR002774">
    <property type="entry name" value="Flagellin_arc-type"/>
</dbReference>
<evidence type="ECO:0000256" key="5">
    <source>
        <dbReference type="SAM" id="Phobius"/>
    </source>
</evidence>
<dbReference type="PANTHER" id="PTHR35903">
    <property type="entry name" value="FLAGELLIN B1"/>
    <property type="match status" value="1"/>
</dbReference>
<dbReference type="EMBL" id="JBHUDJ010000006">
    <property type="protein sequence ID" value="MFD1587981.1"/>
    <property type="molecule type" value="Genomic_DNA"/>
</dbReference>
<dbReference type="GO" id="GO:0097589">
    <property type="term" value="C:archaeal-type flagellum"/>
    <property type="evidence" value="ECO:0007669"/>
    <property type="project" value="UniProtKB-SubCell"/>
</dbReference>
<name>A0ABD6CCA9_9EURY</name>
<dbReference type="RefSeq" id="WP_247380299.1">
    <property type="nucleotide sequence ID" value="NZ_JALLGV010000008.1"/>
</dbReference>
<sequence>MNEEQKDELKERLRAQVGIGTLIVFIAMVLVAAIAAGVLINTAGFLQSKSEQTGQQAGEQVTNRLQVLQVSGEKTSTSITPPDEPERIGSVTMVVTKAPGAEDIAMRGITMQWVDNDGTYDIVHEEEYNDQDGKFAQEAIKDEDNSVRNSDSPVINSPDDRINLVIDIGESDDLGAYNDDPDSEDLIRDSGLEEGETASIRITTASGTASTVQLVVPESLSGKTAVRL</sequence>
<comment type="subcellular location">
    <subcellularLocation>
        <location evidence="1 4">Archaeal flagellum</location>
    </subcellularLocation>
</comment>
<proteinExistence type="inferred from homology"/>
<evidence type="ECO:0000313" key="7">
    <source>
        <dbReference type="Proteomes" id="UP001597119"/>
    </source>
</evidence>
<organism evidence="6 7">
    <name type="scientific">Halorientalis brevis</name>
    <dbReference type="NCBI Taxonomy" id="1126241"/>
    <lineage>
        <taxon>Archaea</taxon>
        <taxon>Methanobacteriati</taxon>
        <taxon>Methanobacteriota</taxon>
        <taxon>Stenosarchaea group</taxon>
        <taxon>Halobacteria</taxon>
        <taxon>Halobacteriales</taxon>
        <taxon>Haloarculaceae</taxon>
        <taxon>Halorientalis</taxon>
    </lineage>
</organism>
<keyword evidence="3 4" id="KW-0974">Archaeal flagellum</keyword>
<dbReference type="Pfam" id="PF01917">
    <property type="entry name" value="Flagellin_arch-type"/>
    <property type="match status" value="1"/>
</dbReference>
<dbReference type="Proteomes" id="UP001597119">
    <property type="component" value="Unassembled WGS sequence"/>
</dbReference>
<dbReference type="PANTHER" id="PTHR35903:SF1">
    <property type="entry name" value="FLAGELLIN B1"/>
    <property type="match status" value="1"/>
</dbReference>
<keyword evidence="7" id="KW-1185">Reference proteome</keyword>
<dbReference type="NCBIfam" id="TIGR02537">
    <property type="entry name" value="arch_flag_Nterm"/>
    <property type="match status" value="1"/>
</dbReference>
<keyword evidence="5" id="KW-0472">Membrane</keyword>
<evidence type="ECO:0000313" key="6">
    <source>
        <dbReference type="EMBL" id="MFD1587981.1"/>
    </source>
</evidence>
<comment type="similarity">
    <text evidence="2 4">Belongs to the archaeal flagellin family.</text>
</comment>
<comment type="caution">
    <text evidence="6">The sequence shown here is derived from an EMBL/GenBank/DDBJ whole genome shotgun (WGS) entry which is preliminary data.</text>
</comment>
<feature type="transmembrane region" description="Helical" evidence="5">
    <location>
        <begin position="21"/>
        <end position="46"/>
    </location>
</feature>
<keyword evidence="5" id="KW-0812">Transmembrane</keyword>
<keyword evidence="5" id="KW-1133">Transmembrane helix</keyword>
<comment type="function">
    <text evidence="4">Flagellin is the subunit protein which polymerizes to form the filaments of archaeal flagella.</text>
</comment>
<accession>A0ABD6CCA9</accession>
<gene>
    <name evidence="6" type="ORF">ACFR9U_13420</name>
</gene>
<evidence type="ECO:0000256" key="1">
    <source>
        <dbReference type="ARBA" id="ARBA00004618"/>
    </source>
</evidence>
<dbReference type="AlphaFoldDB" id="A0ABD6CCA9"/>
<evidence type="ECO:0000256" key="3">
    <source>
        <dbReference type="ARBA" id="ARBA00022440"/>
    </source>
</evidence>